<accession>A0ABD2MZ00</accession>
<proteinExistence type="predicted"/>
<evidence type="ECO:0000313" key="2">
    <source>
        <dbReference type="EMBL" id="KAL3271671.1"/>
    </source>
</evidence>
<protein>
    <submittedName>
        <fullName evidence="2">Uncharacterized protein</fullName>
    </submittedName>
</protein>
<dbReference type="EMBL" id="JABFTP020000042">
    <property type="protein sequence ID" value="KAL3271671.1"/>
    <property type="molecule type" value="Genomic_DNA"/>
</dbReference>
<evidence type="ECO:0000256" key="1">
    <source>
        <dbReference type="SAM" id="MobiDB-lite"/>
    </source>
</evidence>
<name>A0ABD2MZ00_9CUCU</name>
<feature type="region of interest" description="Disordered" evidence="1">
    <location>
        <begin position="193"/>
        <end position="224"/>
    </location>
</feature>
<reference evidence="2 3" key="1">
    <citation type="journal article" date="2021" name="BMC Biol.">
        <title>Horizontally acquired antibacterial genes associated with adaptive radiation of ladybird beetles.</title>
        <authorList>
            <person name="Li H.S."/>
            <person name="Tang X.F."/>
            <person name="Huang Y.H."/>
            <person name="Xu Z.Y."/>
            <person name="Chen M.L."/>
            <person name="Du X.Y."/>
            <person name="Qiu B.Y."/>
            <person name="Chen P.T."/>
            <person name="Zhang W."/>
            <person name="Slipinski A."/>
            <person name="Escalona H.E."/>
            <person name="Waterhouse R.M."/>
            <person name="Zwick A."/>
            <person name="Pang H."/>
        </authorList>
    </citation>
    <scope>NUCLEOTIDE SEQUENCE [LARGE SCALE GENOMIC DNA]</scope>
    <source>
        <strain evidence="2">SYSU2018</strain>
    </source>
</reference>
<comment type="caution">
    <text evidence="2">The sequence shown here is derived from an EMBL/GenBank/DDBJ whole genome shotgun (WGS) entry which is preliminary data.</text>
</comment>
<gene>
    <name evidence="2" type="ORF">HHI36_022145</name>
</gene>
<dbReference type="AlphaFoldDB" id="A0ABD2MZ00"/>
<evidence type="ECO:0000313" key="3">
    <source>
        <dbReference type="Proteomes" id="UP001516400"/>
    </source>
</evidence>
<dbReference type="Proteomes" id="UP001516400">
    <property type="component" value="Unassembled WGS sequence"/>
</dbReference>
<sequence length="270" mass="30151">MRHRRHSQMGLTKTKRMVCARAKNARKQITAQNDGQQATWKAPARKTPKKVAGKLAVHLARNYPETASASNRPIGLFERIRRRRRRQNMPTRGGKEQCDIRSRARDRSTRKQCDKCDRRVCPDHQIIVCPNCDDNMEHLQAQNMSMPTDILQSMKTTIEAAGGGSANLGPMGVFGNLSGQFGLKINKEEVTSGTAAQIRRNPRNKRSYIGQRNSRNNIEESRTGQKMKNLKRCFGLPIFLPVIRIVQAPPPATTTLGGPDARTATTTAAP</sequence>
<organism evidence="2 3">
    <name type="scientific">Cryptolaemus montrouzieri</name>
    <dbReference type="NCBI Taxonomy" id="559131"/>
    <lineage>
        <taxon>Eukaryota</taxon>
        <taxon>Metazoa</taxon>
        <taxon>Ecdysozoa</taxon>
        <taxon>Arthropoda</taxon>
        <taxon>Hexapoda</taxon>
        <taxon>Insecta</taxon>
        <taxon>Pterygota</taxon>
        <taxon>Neoptera</taxon>
        <taxon>Endopterygota</taxon>
        <taxon>Coleoptera</taxon>
        <taxon>Polyphaga</taxon>
        <taxon>Cucujiformia</taxon>
        <taxon>Coccinelloidea</taxon>
        <taxon>Coccinellidae</taxon>
        <taxon>Scymninae</taxon>
        <taxon>Scymnini</taxon>
        <taxon>Cryptolaemus</taxon>
    </lineage>
</organism>
<keyword evidence="3" id="KW-1185">Reference proteome</keyword>
<feature type="compositionally biased region" description="Low complexity" evidence="1">
    <location>
        <begin position="261"/>
        <end position="270"/>
    </location>
</feature>
<feature type="region of interest" description="Disordered" evidence="1">
    <location>
        <begin position="249"/>
        <end position="270"/>
    </location>
</feature>
<feature type="region of interest" description="Disordered" evidence="1">
    <location>
        <begin position="83"/>
        <end position="109"/>
    </location>
</feature>
<feature type="compositionally biased region" description="Basic and acidic residues" evidence="1">
    <location>
        <begin position="93"/>
        <end position="109"/>
    </location>
</feature>